<dbReference type="InterPro" id="IPR021361">
    <property type="entry name" value="Tad2-like_dom"/>
</dbReference>
<evidence type="ECO:0000313" key="3">
    <source>
        <dbReference type="Proteomes" id="UP000015095"/>
    </source>
</evidence>
<dbReference type="OrthoDB" id="24781at10239"/>
<sequence length="112" mass="12662">MEISHELKGVTLEEMKEMGASFGIGMAIELMKEERIRVARRGWNGKDMFLAYQSGYPDGIPINKNTAEATGIKEGTVCKFQPYIMMKTADNTFVPWLASQTDLLAEDYYIVE</sequence>
<dbReference type="KEGG" id="vg:18989794"/>
<accession>S5MAI5</accession>
<dbReference type="EMBL" id="KC595518">
    <property type="protein sequence ID" value="AGR47613.1"/>
    <property type="molecule type" value="Genomic_DNA"/>
</dbReference>
<dbReference type="Pfam" id="PF11195">
    <property type="entry name" value="Tad2-like"/>
    <property type="match status" value="1"/>
</dbReference>
<proteinExistence type="predicted"/>
<evidence type="ECO:0000259" key="1">
    <source>
        <dbReference type="Pfam" id="PF11195"/>
    </source>
</evidence>
<gene>
    <name evidence="2" type="ORF">DAVIES_92</name>
</gene>
<name>S5MAI5_9CAUD</name>
<dbReference type="GeneID" id="18989794"/>
<organism evidence="2 3">
    <name type="scientific">Brevibacillus phage Davies</name>
    <dbReference type="NCBI Taxonomy" id="1296662"/>
    <lineage>
        <taxon>Viruses</taxon>
        <taxon>Duplodnaviria</taxon>
        <taxon>Heunggongvirae</taxon>
        <taxon>Uroviricota</taxon>
        <taxon>Caudoviricetes</taxon>
        <taxon>Abouovirus</taxon>
        <taxon>Abouovirus davies</taxon>
    </lineage>
</organism>
<dbReference type="Proteomes" id="UP000015095">
    <property type="component" value="Segment"/>
</dbReference>
<feature type="domain" description="Thoeris anti-defense 2-like" evidence="1">
    <location>
        <begin position="24"/>
        <end position="111"/>
    </location>
</feature>
<dbReference type="RefSeq" id="YP_008858727.1">
    <property type="nucleotide sequence ID" value="NC_022980.1"/>
</dbReference>
<protein>
    <recommendedName>
        <fullName evidence="1">Thoeris anti-defense 2-like domain-containing protein</fullName>
    </recommendedName>
</protein>
<keyword evidence="3" id="KW-1185">Reference proteome</keyword>
<reference evidence="2 3" key="1">
    <citation type="journal article" date="2013" name="Genome Announc.">
        <title>Complete Genome Sequences of Five Paenibacillus larvae Bacteriophages.</title>
        <authorList>
            <person name="Sheflo M.A."/>
            <person name="Gardner A.V."/>
            <person name="Merrill B.D."/>
            <person name="Fisher J.N."/>
            <person name="Lunt B.L."/>
            <person name="Breakwell D.P."/>
            <person name="Grose J.H."/>
            <person name="Burnett S.H."/>
        </authorList>
    </citation>
    <scope>NUCLEOTIDE SEQUENCE [LARGE SCALE GENOMIC DNA]</scope>
</reference>
<evidence type="ECO:0000313" key="2">
    <source>
        <dbReference type="EMBL" id="AGR47613.1"/>
    </source>
</evidence>